<evidence type="ECO:0008006" key="6">
    <source>
        <dbReference type="Google" id="ProtNLM"/>
    </source>
</evidence>
<evidence type="ECO:0000256" key="2">
    <source>
        <dbReference type="ARBA" id="ARBA00023002"/>
    </source>
</evidence>
<dbReference type="AlphaFoldDB" id="A0A1G7ILH0"/>
<dbReference type="EMBL" id="FNBA01000006">
    <property type="protein sequence ID" value="SDF13551.1"/>
    <property type="molecule type" value="Genomic_DNA"/>
</dbReference>
<dbReference type="PANTHER" id="PTHR43086:SF3">
    <property type="entry name" value="NADP-DEPENDENT 3-HYDROXY ACID DEHYDROGENASE YDFG"/>
    <property type="match status" value="1"/>
</dbReference>
<dbReference type="RefSeq" id="WP_093145156.1">
    <property type="nucleotide sequence ID" value="NZ_BMWO01000006.1"/>
</dbReference>
<sequence length="267" mass="28983">MKIKKTSTKVALVTGAASGLGYELALLLAKDLFQLILVDIDAENLEQTKVAIQKEFDVPVTIITKDLSVPNVAQDIFDALNGTPIDVLINNAGFGVFGTFDNTDWERESRMLQLHVMTTTHLTKLLLPGMVERGTGKILNLASLAAFQPGPLMSLYYASKAYILSFSEAIANELKGTGVTVTVLCPGQTKTCFQEVVSEGNTDNKIHFNMGCPADVALCGYKAMLKGKTVVIPGALNKFISKLPRFLSRNTATAIVRKIQEKNRTEA</sequence>
<evidence type="ECO:0000313" key="4">
    <source>
        <dbReference type="EMBL" id="SDF13551.1"/>
    </source>
</evidence>
<dbReference type="PRINTS" id="PR00080">
    <property type="entry name" value="SDRFAMILY"/>
</dbReference>
<proteinExistence type="inferred from homology"/>
<dbReference type="InterPro" id="IPR002347">
    <property type="entry name" value="SDR_fam"/>
</dbReference>
<organism evidence="4 5">
    <name type="scientific">Ulvibacter litoralis</name>
    <dbReference type="NCBI Taxonomy" id="227084"/>
    <lineage>
        <taxon>Bacteria</taxon>
        <taxon>Pseudomonadati</taxon>
        <taxon>Bacteroidota</taxon>
        <taxon>Flavobacteriia</taxon>
        <taxon>Flavobacteriales</taxon>
        <taxon>Flavobacteriaceae</taxon>
        <taxon>Ulvibacter</taxon>
    </lineage>
</organism>
<dbReference type="STRING" id="227084.SAMN05421855_10674"/>
<evidence type="ECO:0000256" key="1">
    <source>
        <dbReference type="ARBA" id="ARBA00006484"/>
    </source>
</evidence>
<evidence type="ECO:0000256" key="3">
    <source>
        <dbReference type="RuleBase" id="RU000363"/>
    </source>
</evidence>
<dbReference type="PRINTS" id="PR00081">
    <property type="entry name" value="GDHRDH"/>
</dbReference>
<dbReference type="PIRSF" id="PIRSF000126">
    <property type="entry name" value="11-beta-HSD1"/>
    <property type="match status" value="1"/>
</dbReference>
<dbReference type="PANTHER" id="PTHR43086">
    <property type="entry name" value="VERY-LONG-CHAIN 3-OXOOACYL-COA REDUCTASE"/>
    <property type="match status" value="1"/>
</dbReference>
<name>A0A1G7ILH0_9FLAO</name>
<dbReference type="GO" id="GO:0016491">
    <property type="term" value="F:oxidoreductase activity"/>
    <property type="evidence" value="ECO:0007669"/>
    <property type="project" value="UniProtKB-KW"/>
</dbReference>
<dbReference type="CDD" id="cd05233">
    <property type="entry name" value="SDR_c"/>
    <property type="match status" value="1"/>
</dbReference>
<comment type="similarity">
    <text evidence="1 3">Belongs to the short-chain dehydrogenases/reductases (SDR) family.</text>
</comment>
<reference evidence="4 5" key="1">
    <citation type="submission" date="2016-10" db="EMBL/GenBank/DDBJ databases">
        <authorList>
            <person name="de Groot N.N."/>
        </authorList>
    </citation>
    <scope>NUCLEOTIDE SEQUENCE [LARGE SCALE GENOMIC DNA]</scope>
    <source>
        <strain evidence="4 5">DSM 16195</strain>
    </source>
</reference>
<gene>
    <name evidence="4" type="ORF">SAMN05421855_10674</name>
</gene>
<protein>
    <recommendedName>
        <fullName evidence="6">Short-chain dehydrogenase</fullName>
    </recommendedName>
</protein>
<keyword evidence="5" id="KW-1185">Reference proteome</keyword>
<dbReference type="Proteomes" id="UP000199321">
    <property type="component" value="Unassembled WGS sequence"/>
</dbReference>
<dbReference type="InterPro" id="IPR036291">
    <property type="entry name" value="NAD(P)-bd_dom_sf"/>
</dbReference>
<keyword evidence="2" id="KW-0560">Oxidoreductase</keyword>
<dbReference type="OrthoDB" id="9808814at2"/>
<dbReference type="Pfam" id="PF00106">
    <property type="entry name" value="adh_short"/>
    <property type="match status" value="1"/>
</dbReference>
<dbReference type="Gene3D" id="3.40.50.720">
    <property type="entry name" value="NAD(P)-binding Rossmann-like Domain"/>
    <property type="match status" value="1"/>
</dbReference>
<accession>A0A1G7ILH0</accession>
<dbReference type="SUPFAM" id="SSF51735">
    <property type="entry name" value="NAD(P)-binding Rossmann-fold domains"/>
    <property type="match status" value="1"/>
</dbReference>
<evidence type="ECO:0000313" key="5">
    <source>
        <dbReference type="Proteomes" id="UP000199321"/>
    </source>
</evidence>